<keyword evidence="3" id="KW-0235">DNA replication</keyword>
<evidence type="ECO:0000256" key="2">
    <source>
        <dbReference type="ARBA" id="ARBA00010727"/>
    </source>
</evidence>
<proteinExistence type="inferred from homology"/>
<evidence type="ECO:0000256" key="1">
    <source>
        <dbReference type="ARBA" id="ARBA00004123"/>
    </source>
</evidence>
<evidence type="ECO:0000256" key="5">
    <source>
        <dbReference type="ARBA" id="ARBA00023306"/>
    </source>
</evidence>
<comment type="subcellular location">
    <subcellularLocation>
        <location evidence="1">Nucleus</location>
    </subcellularLocation>
</comment>
<evidence type="ECO:0000256" key="3">
    <source>
        <dbReference type="ARBA" id="ARBA00022705"/>
    </source>
</evidence>
<dbReference type="STRING" id="401625.A0A0N7L9C8"/>
<dbReference type="PANTHER" id="PTHR10507">
    <property type="entry name" value="CDC45-RELATED PROTEIN"/>
    <property type="match status" value="1"/>
</dbReference>
<keyword evidence="4" id="KW-0539">Nucleus</keyword>
<evidence type="ECO:0000256" key="6">
    <source>
        <dbReference type="SAM" id="MobiDB-lite"/>
    </source>
</evidence>
<protein>
    <submittedName>
        <fullName evidence="7">Dna replication initiation factor</fullName>
    </submittedName>
</protein>
<dbReference type="Proteomes" id="UP000054845">
    <property type="component" value="Unassembled WGS sequence"/>
</dbReference>
<dbReference type="PANTHER" id="PTHR10507:SF0">
    <property type="entry name" value="CELL DIVISION CONTROL PROTEIN 45 HOMOLOG"/>
    <property type="match status" value="1"/>
</dbReference>
<evidence type="ECO:0000313" key="8">
    <source>
        <dbReference type="Proteomes" id="UP000054845"/>
    </source>
</evidence>
<keyword evidence="5" id="KW-0131">Cell cycle</keyword>
<dbReference type="GO" id="GO:0006270">
    <property type="term" value="P:DNA replication initiation"/>
    <property type="evidence" value="ECO:0007669"/>
    <property type="project" value="InterPro"/>
</dbReference>
<dbReference type="GO" id="GO:0003743">
    <property type="term" value="F:translation initiation factor activity"/>
    <property type="evidence" value="ECO:0007669"/>
    <property type="project" value="UniProtKB-KW"/>
</dbReference>
<name>A0A0N7L9C8_9BASI</name>
<dbReference type="InterPro" id="IPR003874">
    <property type="entry name" value="CDC45"/>
</dbReference>
<evidence type="ECO:0000256" key="4">
    <source>
        <dbReference type="ARBA" id="ARBA00023242"/>
    </source>
</evidence>
<feature type="region of interest" description="Disordered" evidence="6">
    <location>
        <begin position="233"/>
        <end position="265"/>
    </location>
</feature>
<dbReference type="OrthoDB" id="10258882at2759"/>
<dbReference type="EMBL" id="CCYA01000217">
    <property type="protein sequence ID" value="CEH13426.1"/>
    <property type="molecule type" value="Genomic_DNA"/>
</dbReference>
<sequence length="307" mass="34139">MAKHRAVLSRYYARGTGHGLPVSLIMWMLAERLGRSDNEGLWLAILGLTSQYLTSSIDVEHYERVAALLASDVRALNPSMTADGESDESAVRQKASGGLAGRAVDADDGRIRVLDKELRFTLYRHWSLENAMYHSSYVAGKLSIWRERGLAQLRGFMAKMGFSLAQCRQTFDHMDLDLRRTLVDKIESIAPEYGLTECVYASFLRSYGYQSSSELFGNKRFWNLSSGVAPRIEGRNDAHKAQDKENRAPGGGQTNATHKEQQGGTVAEALQEAEAVAAQYSSRNAQADWTRSFFAAYNALDSKKPAR</sequence>
<dbReference type="GO" id="GO:1902977">
    <property type="term" value="P:mitotic DNA replication preinitiation complex assembly"/>
    <property type="evidence" value="ECO:0007669"/>
    <property type="project" value="TreeGrafter"/>
</dbReference>
<keyword evidence="7" id="KW-0396">Initiation factor</keyword>
<dbReference type="Pfam" id="PF02724">
    <property type="entry name" value="CDC45"/>
    <property type="match status" value="1"/>
</dbReference>
<keyword evidence="7" id="KW-0648">Protein biosynthesis</keyword>
<dbReference type="GO" id="GO:0003682">
    <property type="term" value="F:chromatin binding"/>
    <property type="evidence" value="ECO:0007669"/>
    <property type="project" value="TreeGrafter"/>
</dbReference>
<dbReference type="GO" id="GO:0003697">
    <property type="term" value="F:single-stranded DNA binding"/>
    <property type="evidence" value="ECO:0007669"/>
    <property type="project" value="TreeGrafter"/>
</dbReference>
<feature type="compositionally biased region" description="Basic and acidic residues" evidence="6">
    <location>
        <begin position="233"/>
        <end position="247"/>
    </location>
</feature>
<reference evidence="7 8" key="1">
    <citation type="submission" date="2014-09" db="EMBL/GenBank/DDBJ databases">
        <authorList>
            <person name="Magalhaes I.L.F."/>
            <person name="Oliveira U."/>
            <person name="Santos F.R."/>
            <person name="Vidigal T.H.D.A."/>
            <person name="Brescovit A.D."/>
            <person name="Santos A.J."/>
        </authorList>
    </citation>
    <scope>NUCLEOTIDE SEQUENCE [LARGE SCALE GENOMIC DNA]</scope>
</reference>
<comment type="similarity">
    <text evidence="2">Belongs to the CDC45 family.</text>
</comment>
<organism evidence="7 8">
    <name type="scientific">Ceraceosorus bombacis</name>
    <dbReference type="NCBI Taxonomy" id="401625"/>
    <lineage>
        <taxon>Eukaryota</taxon>
        <taxon>Fungi</taxon>
        <taxon>Dikarya</taxon>
        <taxon>Basidiomycota</taxon>
        <taxon>Ustilaginomycotina</taxon>
        <taxon>Exobasidiomycetes</taxon>
        <taxon>Ceraceosorales</taxon>
        <taxon>Ceraceosoraceae</taxon>
        <taxon>Ceraceosorus</taxon>
    </lineage>
</organism>
<keyword evidence="8" id="KW-1185">Reference proteome</keyword>
<dbReference type="GO" id="GO:0031261">
    <property type="term" value="C:DNA replication preinitiation complex"/>
    <property type="evidence" value="ECO:0007669"/>
    <property type="project" value="TreeGrafter"/>
</dbReference>
<dbReference type="GO" id="GO:0003688">
    <property type="term" value="F:DNA replication origin binding"/>
    <property type="evidence" value="ECO:0007669"/>
    <property type="project" value="TreeGrafter"/>
</dbReference>
<dbReference type="AlphaFoldDB" id="A0A0N7L9C8"/>
<accession>A0A0N7L9C8</accession>
<dbReference type="GO" id="GO:0000727">
    <property type="term" value="P:double-strand break repair via break-induced replication"/>
    <property type="evidence" value="ECO:0007669"/>
    <property type="project" value="TreeGrafter"/>
</dbReference>
<evidence type="ECO:0000313" key="7">
    <source>
        <dbReference type="EMBL" id="CEH13426.1"/>
    </source>
</evidence>